<reference evidence="5" key="1">
    <citation type="submission" date="2022-04" db="EMBL/GenBank/DDBJ databases">
        <title>Corynebacterium kalidii LD5P10.</title>
        <authorList>
            <person name="Sun J.Q."/>
        </authorList>
    </citation>
    <scope>NUCLEOTIDE SEQUENCE</scope>
    <source>
        <strain evidence="5">LD5P10</strain>
    </source>
</reference>
<accession>A0A9X1WF37</accession>
<feature type="domain" description="AMP-binding enzyme C-terminal" evidence="4">
    <location>
        <begin position="444"/>
        <end position="524"/>
    </location>
</feature>
<dbReference type="EMBL" id="JALIEA010000006">
    <property type="protein sequence ID" value="MCJ7857316.1"/>
    <property type="molecule type" value="Genomic_DNA"/>
</dbReference>
<keyword evidence="6" id="KW-1185">Reference proteome</keyword>
<dbReference type="InterPro" id="IPR025110">
    <property type="entry name" value="AMP-bd_C"/>
</dbReference>
<gene>
    <name evidence="5" type="ORF">MUN33_01085</name>
</gene>
<dbReference type="InterPro" id="IPR020845">
    <property type="entry name" value="AMP-binding_CS"/>
</dbReference>
<protein>
    <submittedName>
        <fullName evidence="5">AMP-binding protein</fullName>
    </submittedName>
</protein>
<dbReference type="Pfam" id="PF00501">
    <property type="entry name" value="AMP-binding"/>
    <property type="match status" value="1"/>
</dbReference>
<comment type="similarity">
    <text evidence="1">Belongs to the ATP-dependent AMP-binding enzyme family.</text>
</comment>
<dbReference type="Proteomes" id="UP001139207">
    <property type="component" value="Unassembled WGS sequence"/>
</dbReference>
<dbReference type="SUPFAM" id="SSF56801">
    <property type="entry name" value="Acetyl-CoA synthetase-like"/>
    <property type="match status" value="1"/>
</dbReference>
<sequence length="539" mass="57004">MPVESPYPRIDIPAVSVYDQVFGTLAPEDEARTAITDAATGVTVTYGELRRQVDLFAGALAARGIGVGDVVALHCPNTHAFAVAFHGIMRAGASVTTVGSLNTAEDVAKQITLSGASLLFTVGLLGTNGVTGARDAGLPDDAVIDLTDGERGLAAMLQQGHPAPEVSFDPATHVAVLPFSSGTTGVPKGVKLSHTNLVANILQTLPQVVANGQGRDSTVMAVLPFFHIYGMNTVLNTTLANRAHLVTMPSFDLKRFLELHQAHGIDFTFVAPPIAVVLAKHPLVDDYDLDKLSTLLSGAAALDHALAAAVQERLGVTVVQGYGMTETSPVTHTGIRGTTPLDSIGLPVANTECKVVDLTDDALGEILPPGNEQERSGAGEMWVRGPQVMLGYLDNEEATANTLLEGGWLRTGDVAEYDHEGNLYVVDRAKELIKYKGYQVAPAELEALLMTHDDVADAAVVGFIREEDGEELPRAFVVAQVRDGHPVEIDTGALMEWVAEQVAPYKKVRMVEIVAEIPKSGTGKILRKNLRGVPVGGAS</sequence>
<dbReference type="AlphaFoldDB" id="A0A9X1WF37"/>
<dbReference type="InterPro" id="IPR045851">
    <property type="entry name" value="AMP-bd_C_sf"/>
</dbReference>
<dbReference type="PANTHER" id="PTHR24096:SF149">
    <property type="entry name" value="AMP-BINDING DOMAIN-CONTAINING PROTEIN-RELATED"/>
    <property type="match status" value="1"/>
</dbReference>
<dbReference type="PANTHER" id="PTHR24096">
    <property type="entry name" value="LONG-CHAIN-FATTY-ACID--COA LIGASE"/>
    <property type="match status" value="1"/>
</dbReference>
<dbReference type="GO" id="GO:0016405">
    <property type="term" value="F:CoA-ligase activity"/>
    <property type="evidence" value="ECO:0007669"/>
    <property type="project" value="TreeGrafter"/>
</dbReference>
<dbReference type="Pfam" id="PF13193">
    <property type="entry name" value="AMP-binding_C"/>
    <property type="match status" value="1"/>
</dbReference>
<dbReference type="Gene3D" id="3.40.50.12780">
    <property type="entry name" value="N-terminal domain of ligase-like"/>
    <property type="match status" value="1"/>
</dbReference>
<comment type="caution">
    <text evidence="5">The sequence shown here is derived from an EMBL/GenBank/DDBJ whole genome shotgun (WGS) entry which is preliminary data.</text>
</comment>
<evidence type="ECO:0000313" key="6">
    <source>
        <dbReference type="Proteomes" id="UP001139207"/>
    </source>
</evidence>
<dbReference type="InterPro" id="IPR042099">
    <property type="entry name" value="ANL_N_sf"/>
</dbReference>
<dbReference type="Gene3D" id="3.30.300.30">
    <property type="match status" value="1"/>
</dbReference>
<evidence type="ECO:0000313" key="5">
    <source>
        <dbReference type="EMBL" id="MCJ7857316.1"/>
    </source>
</evidence>
<evidence type="ECO:0000256" key="2">
    <source>
        <dbReference type="ARBA" id="ARBA00022598"/>
    </source>
</evidence>
<dbReference type="RefSeq" id="WP_244803061.1">
    <property type="nucleotide sequence ID" value="NZ_JALIEA010000006.1"/>
</dbReference>
<feature type="domain" description="AMP-dependent synthetase/ligase" evidence="3">
    <location>
        <begin position="30"/>
        <end position="393"/>
    </location>
</feature>
<evidence type="ECO:0000259" key="4">
    <source>
        <dbReference type="Pfam" id="PF13193"/>
    </source>
</evidence>
<proteinExistence type="inferred from homology"/>
<evidence type="ECO:0000256" key="1">
    <source>
        <dbReference type="ARBA" id="ARBA00006432"/>
    </source>
</evidence>
<name>A0A9X1WF37_9CORY</name>
<organism evidence="5 6">
    <name type="scientific">Corynebacterium kalidii</name>
    <dbReference type="NCBI Taxonomy" id="2931982"/>
    <lineage>
        <taxon>Bacteria</taxon>
        <taxon>Bacillati</taxon>
        <taxon>Actinomycetota</taxon>
        <taxon>Actinomycetes</taxon>
        <taxon>Mycobacteriales</taxon>
        <taxon>Corynebacteriaceae</taxon>
        <taxon>Corynebacterium</taxon>
    </lineage>
</organism>
<evidence type="ECO:0000259" key="3">
    <source>
        <dbReference type="Pfam" id="PF00501"/>
    </source>
</evidence>
<dbReference type="InterPro" id="IPR000873">
    <property type="entry name" value="AMP-dep_synth/lig_dom"/>
</dbReference>
<keyword evidence="2" id="KW-0436">Ligase</keyword>
<dbReference type="PROSITE" id="PS00455">
    <property type="entry name" value="AMP_BINDING"/>
    <property type="match status" value="1"/>
</dbReference>